<dbReference type="KEGG" id="cpor:BED41_14335"/>
<name>A0A1B2I882_9BACT</name>
<reference evidence="2" key="1">
    <citation type="submission" date="2016-08" db="EMBL/GenBank/DDBJ databases">
        <title>Complete genome of Cloacibacillus porcorum.</title>
        <authorList>
            <person name="Looft T."/>
            <person name="Bayles D.O."/>
            <person name="Alt D.P."/>
        </authorList>
    </citation>
    <scope>NUCLEOTIDE SEQUENCE [LARGE SCALE GENOMIC DNA]</scope>
    <source>
        <strain evidence="2">CL-84</strain>
    </source>
</reference>
<protein>
    <submittedName>
        <fullName evidence="2">CGGC domain-containing protein</fullName>
    </submittedName>
</protein>
<sequence>MGIKFVIIIQCDIARLRCSGFACTKCFYDREGFFKDCGYQHGTRYIAFTCGGCCGGSIASKLEHFSNKLARQTDVKKDEVAVHLSSCMVTDNYHHDRCPNLEYIKGIVRKKGYNNIVDGTFRSTNATEKREAGIYKNHELETFCGAED</sequence>
<dbReference type="STRING" id="1197717.BED41_14335"/>
<keyword evidence="3" id="KW-1185">Reference proteome</keyword>
<accession>A0A1B2I882</accession>
<feature type="domain" description="CGGC" evidence="1">
    <location>
        <begin position="6"/>
        <end position="121"/>
    </location>
</feature>
<dbReference type="OrthoDB" id="9792960at2"/>
<evidence type="ECO:0000313" key="3">
    <source>
        <dbReference type="Proteomes" id="UP000093044"/>
    </source>
</evidence>
<dbReference type="GeneID" id="83059024"/>
<dbReference type="Pfam" id="PF08821">
    <property type="entry name" value="CGGC"/>
    <property type="match status" value="1"/>
</dbReference>
<evidence type="ECO:0000313" key="2">
    <source>
        <dbReference type="EMBL" id="ANZ46173.1"/>
    </source>
</evidence>
<dbReference type="InterPro" id="IPR014925">
    <property type="entry name" value="CGGC_dom"/>
</dbReference>
<dbReference type="SMART" id="SM01078">
    <property type="entry name" value="CGGC"/>
    <property type="match status" value="1"/>
</dbReference>
<dbReference type="Proteomes" id="UP000093044">
    <property type="component" value="Chromosome"/>
</dbReference>
<dbReference type="EMBL" id="CP016757">
    <property type="protein sequence ID" value="ANZ46173.1"/>
    <property type="molecule type" value="Genomic_DNA"/>
</dbReference>
<evidence type="ECO:0000259" key="1">
    <source>
        <dbReference type="SMART" id="SM01078"/>
    </source>
</evidence>
<gene>
    <name evidence="2" type="ORF">BED41_14335</name>
</gene>
<dbReference type="RefSeq" id="WP_066747829.1">
    <property type="nucleotide sequence ID" value="NZ_CP016757.1"/>
</dbReference>
<proteinExistence type="predicted"/>
<organism evidence="2 3">
    <name type="scientific">Cloacibacillus porcorum</name>
    <dbReference type="NCBI Taxonomy" id="1197717"/>
    <lineage>
        <taxon>Bacteria</taxon>
        <taxon>Thermotogati</taxon>
        <taxon>Synergistota</taxon>
        <taxon>Synergistia</taxon>
        <taxon>Synergistales</taxon>
        <taxon>Synergistaceae</taxon>
        <taxon>Cloacibacillus</taxon>
    </lineage>
</organism>
<dbReference type="AlphaFoldDB" id="A0A1B2I882"/>